<accession>A0A4P7HLS0</accession>
<proteinExistence type="predicted"/>
<sequence>MMQNGVDKLDIYYKMHLVSGGNLLELSEDDVSSEHILQRLALQHVIEGEVCISFDGEEWCVVDELWAAVQNICFDCAITMVGKRRPDFRYLCTSQDFIVTFTDLGENLEVKDSDGRCFTVNKSILFHKALECGKRFIRLLIDIPGGSDGTRIFLEKRAQSATDVLMAAGIIPDR</sequence>
<name>A0A4P7HLS0_9RHOB</name>
<evidence type="ECO:0000313" key="2">
    <source>
        <dbReference type="Proteomes" id="UP000296374"/>
    </source>
</evidence>
<dbReference type="Proteomes" id="UP000296374">
    <property type="component" value="Chromosome"/>
</dbReference>
<dbReference type="AlphaFoldDB" id="A0A4P7HLS0"/>
<evidence type="ECO:0000313" key="1">
    <source>
        <dbReference type="EMBL" id="QBX35184.1"/>
    </source>
</evidence>
<protein>
    <submittedName>
        <fullName evidence="1">Uncharacterized protein</fullName>
    </submittedName>
</protein>
<reference evidence="2" key="1">
    <citation type="submission" date="2019-03" db="EMBL/GenBank/DDBJ databases">
        <authorList>
            <person name="Li J."/>
        </authorList>
    </citation>
    <scope>NUCLEOTIDE SEQUENCE [LARGE SCALE GENOMIC DNA]</scope>
    <source>
        <strain evidence="2">2251</strain>
    </source>
</reference>
<dbReference type="RefSeq" id="WP_135313466.1">
    <property type="nucleotide sequence ID" value="NZ_CP038439.1"/>
</dbReference>
<organism evidence="1 2">
    <name type="scientific">Paracoccus liaowanqingii</name>
    <dbReference type="NCBI Taxonomy" id="2560053"/>
    <lineage>
        <taxon>Bacteria</taxon>
        <taxon>Pseudomonadati</taxon>
        <taxon>Pseudomonadota</taxon>
        <taxon>Alphaproteobacteria</taxon>
        <taxon>Rhodobacterales</taxon>
        <taxon>Paracoccaceae</taxon>
        <taxon>Paracoccus</taxon>
    </lineage>
</organism>
<dbReference type="KEGG" id="plia:E4191_11115"/>
<dbReference type="EMBL" id="CP038439">
    <property type="protein sequence ID" value="QBX35184.1"/>
    <property type="molecule type" value="Genomic_DNA"/>
</dbReference>
<gene>
    <name evidence="1" type="ORF">E4191_11115</name>
</gene>